<proteinExistence type="predicted"/>
<evidence type="ECO:0000313" key="1">
    <source>
        <dbReference type="EMBL" id="SUA25193.1"/>
    </source>
</evidence>
<name>A0A378W214_NEIGO</name>
<gene>
    <name evidence="1" type="ORF">NCTC11421_03203</name>
</gene>
<dbReference type="AlphaFoldDB" id="A0A378W214"/>
<accession>A0A378W214</accession>
<reference evidence="1" key="1">
    <citation type="submission" date="2018-06" db="EMBL/GenBank/DDBJ databases">
        <authorList>
            <consortium name="Pathogen Informatics"/>
            <person name="Doyle S."/>
        </authorList>
    </citation>
    <scope>NUCLEOTIDE SEQUENCE [LARGE SCALE GENOMIC DNA]</scope>
    <source>
        <strain evidence="1">NCTC11421</strain>
    </source>
</reference>
<sequence>MEQIMRLTKYPYNSIRELEDYLINTYQNILFYKREEKRFIDVYSFFL</sequence>
<protein>
    <submittedName>
        <fullName evidence="1">Uncharacterized protein</fullName>
    </submittedName>
</protein>
<dbReference type="EMBL" id="UGRI01000001">
    <property type="protein sequence ID" value="SUA25193.1"/>
    <property type="molecule type" value="Genomic_DNA"/>
</dbReference>
<organism evidence="1">
    <name type="scientific">Neisseria gonorrhoeae</name>
    <dbReference type="NCBI Taxonomy" id="485"/>
    <lineage>
        <taxon>Bacteria</taxon>
        <taxon>Pseudomonadati</taxon>
        <taxon>Pseudomonadota</taxon>
        <taxon>Betaproteobacteria</taxon>
        <taxon>Neisseriales</taxon>
        <taxon>Neisseriaceae</taxon>
        <taxon>Neisseria</taxon>
    </lineage>
</organism>